<comment type="caution">
    <text evidence="1">The sequence shown here is derived from an EMBL/GenBank/DDBJ whole genome shotgun (WGS) entry which is preliminary data.</text>
</comment>
<accession>A0A4Z2IAT4</accession>
<evidence type="ECO:0000313" key="2">
    <source>
        <dbReference type="Proteomes" id="UP000314294"/>
    </source>
</evidence>
<dbReference type="EMBL" id="SRLO01000106">
    <property type="protein sequence ID" value="TNN75179.1"/>
    <property type="molecule type" value="Genomic_DNA"/>
</dbReference>
<dbReference type="AlphaFoldDB" id="A0A4Z2IAT4"/>
<proteinExistence type="predicted"/>
<protein>
    <submittedName>
        <fullName evidence="1">Uncharacterized protein</fullName>
    </submittedName>
</protein>
<evidence type="ECO:0000313" key="1">
    <source>
        <dbReference type="EMBL" id="TNN75179.1"/>
    </source>
</evidence>
<reference evidence="1 2" key="1">
    <citation type="submission" date="2019-03" db="EMBL/GenBank/DDBJ databases">
        <title>First draft genome of Liparis tanakae, snailfish: a comprehensive survey of snailfish specific genes.</title>
        <authorList>
            <person name="Kim W."/>
            <person name="Song I."/>
            <person name="Jeong J.-H."/>
            <person name="Kim D."/>
            <person name="Kim S."/>
            <person name="Ryu S."/>
            <person name="Song J.Y."/>
            <person name="Lee S.K."/>
        </authorList>
    </citation>
    <scope>NUCLEOTIDE SEQUENCE [LARGE SCALE GENOMIC DNA]</scope>
    <source>
        <tissue evidence="1">Muscle</tissue>
    </source>
</reference>
<name>A0A4Z2IAT4_9TELE</name>
<gene>
    <name evidence="1" type="ORF">EYF80_014589</name>
</gene>
<dbReference type="Proteomes" id="UP000314294">
    <property type="component" value="Unassembled WGS sequence"/>
</dbReference>
<organism evidence="1 2">
    <name type="scientific">Liparis tanakae</name>
    <name type="common">Tanaka's snailfish</name>
    <dbReference type="NCBI Taxonomy" id="230148"/>
    <lineage>
        <taxon>Eukaryota</taxon>
        <taxon>Metazoa</taxon>
        <taxon>Chordata</taxon>
        <taxon>Craniata</taxon>
        <taxon>Vertebrata</taxon>
        <taxon>Euteleostomi</taxon>
        <taxon>Actinopterygii</taxon>
        <taxon>Neopterygii</taxon>
        <taxon>Teleostei</taxon>
        <taxon>Neoteleostei</taxon>
        <taxon>Acanthomorphata</taxon>
        <taxon>Eupercaria</taxon>
        <taxon>Perciformes</taxon>
        <taxon>Cottioidei</taxon>
        <taxon>Cottales</taxon>
        <taxon>Liparidae</taxon>
        <taxon>Liparis</taxon>
    </lineage>
</organism>
<keyword evidence="2" id="KW-1185">Reference proteome</keyword>
<sequence>MTVIKVLMDGTLHGTSNVFTQKQIGASVLFLLCGRSDVKFLIKCNIPACSRFTVKAWCCSIQL</sequence>